<keyword evidence="4 6" id="KW-1133">Transmembrane helix</keyword>
<evidence type="ECO:0000313" key="9">
    <source>
        <dbReference type="Proteomes" id="UP000078486"/>
    </source>
</evidence>
<comment type="subcellular location">
    <subcellularLocation>
        <location evidence="1">Cell membrane</location>
        <topology evidence="1">Multi-pass membrane protein</topology>
    </subcellularLocation>
</comment>
<sequence length="511" mass="57370">MVAGLRAMNARGGVLMTMLFHLFLAIVSLGCAFFARRVGMSPGAVLAMSAVFGVFAVWQVACGVMAARGHSRAKPVLTLGGFSWSLNDFCRGWLVTGETGSGKTLSAINAMLWQVSKNCPRWGGICIDDKGLYWETLSEMFRHLGREQDLILLQVRPDGAPADWEPPHTFNYLEDPRLPFSAKAKDVCDVAASLGQDSDQAFFKTQAEIQMDFAFQALACAGLPVTLNDAYEMLSSDAWTKEVIGMLDEKNTTESRELMEHYETQIASQPKEQLGGVRGTLANRLKHFTHPDIAKVFCPEKSSLSFAEIDRGKVICVSIPQRFKTERRYIHTLLKLVFYSHVLLRFDRTSKEWANDNLLILWADEAQKIVTANHDGTSDYNVVDVMREARATVVAATQSYTSLIPPIGDEQKAKVFIANMANRIMFKAADEESAKIAADTLGKKKYRKRTHGYSAGKRTMSYSEEEKYYIEPHEFRRLRKFQAVVQHCEAGFRRMVLPPRDADGRVCGWFR</sequence>
<dbReference type="InterPro" id="IPR032689">
    <property type="entry name" value="TraG-D_C"/>
</dbReference>
<dbReference type="PANTHER" id="PTHR37937">
    <property type="entry name" value="CONJUGATIVE TRANSFER: DNA TRANSPORT"/>
    <property type="match status" value="1"/>
</dbReference>
<accession>A0A178ICZ9</accession>
<keyword evidence="9" id="KW-1185">Reference proteome</keyword>
<protein>
    <recommendedName>
        <fullName evidence="7">TraD/TraG TraM recognition site domain-containing protein</fullName>
    </recommendedName>
</protein>
<dbReference type="EMBL" id="LRRQ01000191">
    <property type="protein sequence ID" value="OAM86926.1"/>
    <property type="molecule type" value="Genomic_DNA"/>
</dbReference>
<feature type="transmembrane region" description="Helical" evidence="6">
    <location>
        <begin position="47"/>
        <end position="67"/>
    </location>
</feature>
<dbReference type="STRING" id="1184151.AW736_25935"/>
<name>A0A178ICZ9_9BACT</name>
<evidence type="ECO:0000256" key="2">
    <source>
        <dbReference type="ARBA" id="ARBA00022475"/>
    </source>
</evidence>
<evidence type="ECO:0000256" key="4">
    <source>
        <dbReference type="ARBA" id="ARBA00022989"/>
    </source>
</evidence>
<dbReference type="Proteomes" id="UP000078486">
    <property type="component" value="Unassembled WGS sequence"/>
</dbReference>
<evidence type="ECO:0000313" key="8">
    <source>
        <dbReference type="EMBL" id="OAM86926.1"/>
    </source>
</evidence>
<evidence type="ECO:0000256" key="5">
    <source>
        <dbReference type="ARBA" id="ARBA00023136"/>
    </source>
</evidence>
<organism evidence="8 9">
    <name type="scientific">Termitidicoccus mucosus</name>
    <dbReference type="NCBI Taxonomy" id="1184151"/>
    <lineage>
        <taxon>Bacteria</taxon>
        <taxon>Pseudomonadati</taxon>
        <taxon>Verrucomicrobiota</taxon>
        <taxon>Opitutia</taxon>
        <taxon>Opitutales</taxon>
        <taxon>Opitutaceae</taxon>
        <taxon>Termitidicoccus</taxon>
    </lineage>
</organism>
<comment type="caution">
    <text evidence="8">The sequence shown here is derived from an EMBL/GenBank/DDBJ whole genome shotgun (WGS) entry which is preliminary data.</text>
</comment>
<dbReference type="PROSITE" id="PS51257">
    <property type="entry name" value="PROKAR_LIPOPROTEIN"/>
    <property type="match status" value="1"/>
</dbReference>
<feature type="transmembrane region" description="Helical" evidence="6">
    <location>
        <begin position="12"/>
        <end position="35"/>
    </location>
</feature>
<evidence type="ECO:0000256" key="3">
    <source>
        <dbReference type="ARBA" id="ARBA00022692"/>
    </source>
</evidence>
<dbReference type="InterPro" id="IPR051539">
    <property type="entry name" value="T4SS-coupling_protein"/>
</dbReference>
<dbReference type="Pfam" id="PF12696">
    <property type="entry name" value="TraG-D_C"/>
    <property type="match status" value="1"/>
</dbReference>
<dbReference type="PANTHER" id="PTHR37937:SF1">
    <property type="entry name" value="CONJUGATIVE TRANSFER: DNA TRANSPORT"/>
    <property type="match status" value="1"/>
</dbReference>
<dbReference type="OrthoDB" id="176739at2"/>
<keyword evidence="3 6" id="KW-0812">Transmembrane</keyword>
<dbReference type="Gene3D" id="3.40.50.300">
    <property type="entry name" value="P-loop containing nucleotide triphosphate hydrolases"/>
    <property type="match status" value="2"/>
</dbReference>
<proteinExistence type="predicted"/>
<evidence type="ECO:0000259" key="7">
    <source>
        <dbReference type="Pfam" id="PF12696"/>
    </source>
</evidence>
<dbReference type="GO" id="GO:0005886">
    <property type="term" value="C:plasma membrane"/>
    <property type="evidence" value="ECO:0007669"/>
    <property type="project" value="UniProtKB-SubCell"/>
</dbReference>
<keyword evidence="5 6" id="KW-0472">Membrane</keyword>
<keyword evidence="2" id="KW-1003">Cell membrane</keyword>
<feature type="domain" description="TraD/TraG TraM recognition site" evidence="7">
    <location>
        <begin position="381"/>
        <end position="479"/>
    </location>
</feature>
<dbReference type="InterPro" id="IPR027417">
    <property type="entry name" value="P-loop_NTPase"/>
</dbReference>
<dbReference type="SUPFAM" id="SSF52540">
    <property type="entry name" value="P-loop containing nucleoside triphosphate hydrolases"/>
    <property type="match status" value="1"/>
</dbReference>
<gene>
    <name evidence="8" type="ORF">AW736_25935</name>
</gene>
<evidence type="ECO:0000256" key="1">
    <source>
        <dbReference type="ARBA" id="ARBA00004651"/>
    </source>
</evidence>
<reference evidence="8 9" key="1">
    <citation type="submission" date="2016-01" db="EMBL/GenBank/DDBJ databases">
        <title>High potential of lignocellulose degradation of a new Verrucomicrobia species.</title>
        <authorList>
            <person name="Wang Y."/>
            <person name="Shi Y."/>
            <person name="Qiu Z."/>
            <person name="Liu S."/>
            <person name="Yang H."/>
        </authorList>
    </citation>
    <scope>NUCLEOTIDE SEQUENCE [LARGE SCALE GENOMIC DNA]</scope>
    <source>
        <strain evidence="8 9">TSB47</strain>
    </source>
</reference>
<dbReference type="AlphaFoldDB" id="A0A178ICZ9"/>
<evidence type="ECO:0000256" key="6">
    <source>
        <dbReference type="SAM" id="Phobius"/>
    </source>
</evidence>